<dbReference type="Proteomes" id="UP000322726">
    <property type="component" value="Chromosome"/>
</dbReference>
<reference evidence="2" key="1">
    <citation type="submission" date="2019-09" db="EMBL/GenBank/DDBJ databases">
        <title>Complete genome sequencing of four Arcobacter species reveals a diverse suite of mobile elements.</title>
        <authorList>
            <person name="On S.L.W."/>
            <person name="Miller W.G."/>
            <person name="Biggs P."/>
            <person name="Cornelius A."/>
            <person name="Vandamme P."/>
        </authorList>
    </citation>
    <scope>NUCLEOTIDE SEQUENCE [LARGE SCALE GENOMIC DNA]</scope>
    <source>
        <strain evidence="2">LMG 26638</strain>
    </source>
</reference>
<dbReference type="RefSeq" id="WP_228255920.1">
    <property type="nucleotide sequence ID" value="NZ_BMEF01000054.1"/>
</dbReference>
<evidence type="ECO:0000313" key="1">
    <source>
        <dbReference type="EMBL" id="QEP35446.1"/>
    </source>
</evidence>
<accession>A0A5C2HE48</accession>
<dbReference type="PANTHER" id="PTHR36698">
    <property type="entry name" value="BLL5892 PROTEIN"/>
    <property type="match status" value="1"/>
</dbReference>
<name>A0A5C2HE48_9BACT</name>
<keyword evidence="2" id="KW-1185">Reference proteome</keyword>
<proteinExistence type="predicted"/>
<evidence type="ECO:0000313" key="2">
    <source>
        <dbReference type="Proteomes" id="UP000322726"/>
    </source>
</evidence>
<gene>
    <name evidence="1" type="primary">mlaD</name>
    <name evidence="1" type="ORF">APAC_2388</name>
</gene>
<dbReference type="EMBL" id="CP035928">
    <property type="protein sequence ID" value="QEP35446.1"/>
    <property type="molecule type" value="Genomic_DNA"/>
</dbReference>
<organism evidence="1 2">
    <name type="scientific">Malaciobacter pacificus</name>
    <dbReference type="NCBI Taxonomy" id="1080223"/>
    <lineage>
        <taxon>Bacteria</taxon>
        <taxon>Pseudomonadati</taxon>
        <taxon>Campylobacterota</taxon>
        <taxon>Epsilonproteobacteria</taxon>
        <taxon>Campylobacterales</taxon>
        <taxon>Arcobacteraceae</taxon>
        <taxon>Malaciobacter</taxon>
    </lineage>
</organism>
<dbReference type="AlphaFoldDB" id="A0A5C2HE48"/>
<reference evidence="1 2" key="3">
    <citation type="submission" date="2019-09" db="EMBL/GenBank/DDBJ databases">
        <title>Taxonomic note: a critical rebuttal of the proposed division of the genus Arcobacter into six genera, emended descriptions of Arcobacter anaerophilus and the genus Arcobacter, and an assessment of genus-level boundaries for Epsilonproteobacteria using in silico genomic comparator tools.</title>
        <authorList>
            <person name="On S.L.W."/>
            <person name="Miller W.G."/>
            <person name="Biggs P."/>
            <person name="Cornelius A."/>
            <person name="Vandamme P."/>
        </authorList>
    </citation>
    <scope>NUCLEOTIDE SEQUENCE [LARGE SCALE GENOMIC DNA]</scope>
    <source>
        <strain evidence="1 2">LMG 26638</strain>
    </source>
</reference>
<reference evidence="1 2" key="2">
    <citation type="submission" date="2019-09" db="EMBL/GenBank/DDBJ databases">
        <title>Complete genome sequencing of four Arcobacter species reveals a diverse suite of mobile elements.</title>
        <authorList>
            <person name="Miller W.G."/>
            <person name="Yee E."/>
            <person name="Bono J.L."/>
        </authorList>
    </citation>
    <scope>NUCLEOTIDE SEQUENCE [LARGE SCALE GENOMIC DNA]</scope>
    <source>
        <strain evidence="1 2">LMG 26638</strain>
    </source>
</reference>
<sequence>MNNKVNYTFVGFLVIIGFTLIFSFSYWLLKPAKEDTTQQYLIRFNESVLGLNIDSVVKYRGIDVGKVSDIRINPKNTEQVEVLITILKTTPVKEQTVAKLTSQGITGLSYINLDLGDNNAPFLKTKEGEEYPIIKTTPSLFKNIENSMGSVSEKVVNVLNKGEDLLNDENQKQIAILLSKSASFMAKLEQLLDEKSINHFHSILENADNITQKTDNLIPRIDQLVSDTGAFETSFLQDLDSITQSFLALRATMNELQKAIVNGDFNFKEITKDTIPNLNNTLIQLESLMIKLEESLKNYNRSPADIIFKTEEIKKGPGE</sequence>
<dbReference type="KEGG" id="apai:APAC_2388"/>
<dbReference type="InterPro" id="IPR003399">
    <property type="entry name" value="Mce/MlaD"/>
</dbReference>
<dbReference type="PANTHER" id="PTHR36698:SF2">
    <property type="entry name" value="MCE_MLAD DOMAIN-CONTAINING PROTEIN"/>
    <property type="match status" value="1"/>
</dbReference>
<protein>
    <submittedName>
        <fullName evidence="1">Lipid asymmetry ABC transporter MlaABCDEF, periplasmic component MlaD</fullName>
    </submittedName>
</protein>
<dbReference type="Pfam" id="PF02470">
    <property type="entry name" value="MlaD"/>
    <property type="match status" value="1"/>
</dbReference>